<feature type="compositionally biased region" description="Polar residues" evidence="7">
    <location>
        <begin position="516"/>
        <end position="527"/>
    </location>
</feature>
<dbReference type="GO" id="GO:0006094">
    <property type="term" value="P:gluconeogenesis"/>
    <property type="evidence" value="ECO:0007669"/>
    <property type="project" value="TreeGrafter"/>
</dbReference>
<dbReference type="NCBIfam" id="TIGR00531">
    <property type="entry name" value="BCCP"/>
    <property type="match status" value="1"/>
</dbReference>
<dbReference type="EMBL" id="LAZR01014580">
    <property type="protein sequence ID" value="KKM16875.1"/>
    <property type="molecule type" value="Genomic_DNA"/>
</dbReference>
<evidence type="ECO:0000256" key="2">
    <source>
        <dbReference type="ARBA" id="ARBA00022516"/>
    </source>
</evidence>
<dbReference type="PRINTS" id="PR01071">
    <property type="entry name" value="ACOABIOTINCC"/>
</dbReference>
<dbReference type="Pfam" id="PF00682">
    <property type="entry name" value="HMGL-like"/>
    <property type="match status" value="1"/>
</dbReference>
<dbReference type="GO" id="GO:0009317">
    <property type="term" value="C:acetyl-CoA carboxylase complex"/>
    <property type="evidence" value="ECO:0007669"/>
    <property type="project" value="InterPro"/>
</dbReference>
<dbReference type="InterPro" id="IPR000891">
    <property type="entry name" value="PYR_CT"/>
</dbReference>
<evidence type="ECO:0000313" key="10">
    <source>
        <dbReference type="EMBL" id="KKM16875.1"/>
    </source>
</evidence>
<dbReference type="AlphaFoldDB" id="A0A0F9KNH0"/>
<dbReference type="SUPFAM" id="SSF51230">
    <property type="entry name" value="Single hybrid motif"/>
    <property type="match status" value="1"/>
</dbReference>
<dbReference type="UniPathway" id="UPA00094"/>
<feature type="non-terminal residue" evidence="10">
    <location>
        <position position="620"/>
    </location>
</feature>
<dbReference type="InterPro" id="IPR013785">
    <property type="entry name" value="Aldolase_TIM"/>
</dbReference>
<dbReference type="GO" id="GO:0003989">
    <property type="term" value="F:acetyl-CoA carboxylase activity"/>
    <property type="evidence" value="ECO:0007669"/>
    <property type="project" value="InterPro"/>
</dbReference>
<evidence type="ECO:0000256" key="5">
    <source>
        <dbReference type="ARBA" id="ARBA00023160"/>
    </source>
</evidence>
<protein>
    <recommendedName>
        <fullName evidence="11">Lipoyl-binding domain-containing protein</fullName>
    </recommendedName>
</protein>
<evidence type="ECO:0000259" key="8">
    <source>
        <dbReference type="PROSITE" id="PS50968"/>
    </source>
</evidence>
<accession>A0A0F9KNH0</accession>
<dbReference type="PROSITE" id="PS50968">
    <property type="entry name" value="BIOTINYL_LIPOYL"/>
    <property type="match status" value="1"/>
</dbReference>
<dbReference type="PROSITE" id="PS50991">
    <property type="entry name" value="PYR_CT"/>
    <property type="match status" value="1"/>
</dbReference>
<evidence type="ECO:0000256" key="3">
    <source>
        <dbReference type="ARBA" id="ARBA00022832"/>
    </source>
</evidence>
<evidence type="ECO:0000256" key="4">
    <source>
        <dbReference type="ARBA" id="ARBA00023098"/>
    </source>
</evidence>
<dbReference type="FunFam" id="2.40.50.100:FF:000003">
    <property type="entry name" value="Acetyl-CoA carboxylase biotin carboxyl carrier protein"/>
    <property type="match status" value="1"/>
</dbReference>
<dbReference type="Gene3D" id="2.40.50.100">
    <property type="match status" value="1"/>
</dbReference>
<proteinExistence type="predicted"/>
<evidence type="ECO:0000256" key="6">
    <source>
        <dbReference type="ARBA" id="ARBA00023267"/>
    </source>
</evidence>
<comment type="pathway">
    <text evidence="1">Lipid metabolism; fatty acid biosynthesis.</text>
</comment>
<dbReference type="CDD" id="cd06850">
    <property type="entry name" value="biotinyl_domain"/>
    <property type="match status" value="1"/>
</dbReference>
<dbReference type="SUPFAM" id="SSF51569">
    <property type="entry name" value="Aldolase"/>
    <property type="match status" value="1"/>
</dbReference>
<dbReference type="Pfam" id="PF00364">
    <property type="entry name" value="Biotin_lipoyl"/>
    <property type="match status" value="1"/>
</dbReference>
<evidence type="ECO:0000256" key="1">
    <source>
        <dbReference type="ARBA" id="ARBA00005194"/>
    </source>
</evidence>
<evidence type="ECO:0000259" key="9">
    <source>
        <dbReference type="PROSITE" id="PS50991"/>
    </source>
</evidence>
<keyword evidence="6" id="KW-0092">Biotin</keyword>
<keyword evidence="4" id="KW-0443">Lipid metabolism</keyword>
<dbReference type="InterPro" id="IPR011053">
    <property type="entry name" value="Single_hybrid_motif"/>
</dbReference>
<evidence type="ECO:0000256" key="7">
    <source>
        <dbReference type="SAM" id="MobiDB-lite"/>
    </source>
</evidence>
<keyword evidence="3" id="KW-0276">Fatty acid metabolism</keyword>
<dbReference type="InterPro" id="IPR000089">
    <property type="entry name" value="Biotin_lipoyl"/>
</dbReference>
<dbReference type="InterPro" id="IPR003379">
    <property type="entry name" value="Carboxylase_cons_dom"/>
</dbReference>
<keyword evidence="5" id="KW-0275">Fatty acid biosynthesis</keyword>
<dbReference type="PANTHER" id="PTHR43778:SF2">
    <property type="entry name" value="PYRUVATE CARBOXYLASE, MITOCHONDRIAL"/>
    <property type="match status" value="1"/>
</dbReference>
<dbReference type="GO" id="GO:0004736">
    <property type="term" value="F:pyruvate carboxylase activity"/>
    <property type="evidence" value="ECO:0007669"/>
    <property type="project" value="UniProtKB-ARBA"/>
</dbReference>
<dbReference type="PANTHER" id="PTHR43778">
    <property type="entry name" value="PYRUVATE CARBOXYLASE"/>
    <property type="match status" value="1"/>
</dbReference>
<gene>
    <name evidence="10" type="ORF">LCGC14_1681400</name>
</gene>
<sequence>MKTKAKPVKITDTTLRDAHQSLWATRMRTEDMVPILEELDSVGYHSLEVWGGATFDAPLRFLDENPWERLRIIKKHVRKTPLQMLLRGQNLVGYKHYSDSIVKDFVKHAAKNGIDIFRIFDALNDTRNVEVAIKAVKAAGAHAQGAVCYTISPVHTLEHYVETALEMVKMGCDSICIKDMAALLSPYRTQKLVERFRKEIDVPIQIHCHYIGGMAPMNYLKAVESGAELIDTATVPLAFGNSQPAVEMIVAALKDSVHDTGLDMDKLYKIADYFENVREARNFQRGVTSLIHMKVFSHQVPGGMISNLYSQLEEQKAEDRLEEVLEEIPKVRAEAGYPPLVTPLSQIVGIQAVLNILTGKRWGVIPDEMRKYILGYYGKAPGKIDEEVEKKVKSSSKLKPIKTRPAAQLKEKLSDYKKEIKDLAKNDEDVLTYALFPQQAREYLQRHAEGVEETTFLTSREIAAVKENEYMDVEQVKELIKALEKSKVDELTIEEGDVKICVRKGLNGQPAASVEAPSSATKETGQANVDAKAGTDTHPDSSKSINAPMVGTFYRASAPDADPFIQEGQEVDVGQTVCILEAMKLMNEIEAEEKGVIKEILVENGQPVEYGQPLFLYEPT</sequence>
<dbReference type="InterPro" id="IPR001882">
    <property type="entry name" value="Biotin_BS"/>
</dbReference>
<dbReference type="CDD" id="cd07937">
    <property type="entry name" value="DRE_TIM_PC_TC_5S"/>
    <property type="match status" value="1"/>
</dbReference>
<organism evidence="10">
    <name type="scientific">marine sediment metagenome</name>
    <dbReference type="NCBI Taxonomy" id="412755"/>
    <lineage>
        <taxon>unclassified sequences</taxon>
        <taxon>metagenomes</taxon>
        <taxon>ecological metagenomes</taxon>
    </lineage>
</organism>
<reference evidence="10" key="1">
    <citation type="journal article" date="2015" name="Nature">
        <title>Complex archaea that bridge the gap between prokaryotes and eukaryotes.</title>
        <authorList>
            <person name="Spang A."/>
            <person name="Saw J.H."/>
            <person name="Jorgensen S.L."/>
            <person name="Zaremba-Niedzwiedzka K."/>
            <person name="Martijn J."/>
            <person name="Lind A.E."/>
            <person name="van Eijk R."/>
            <person name="Schleper C."/>
            <person name="Guy L."/>
            <person name="Ettema T.J."/>
        </authorList>
    </citation>
    <scope>NUCLEOTIDE SEQUENCE</scope>
</reference>
<keyword evidence="2" id="KW-0444">Lipid biosynthesis</keyword>
<comment type="caution">
    <text evidence="10">The sequence shown here is derived from an EMBL/GenBank/DDBJ whole genome shotgun (WGS) entry which is preliminary data.</text>
</comment>
<dbReference type="SUPFAM" id="SSF89000">
    <property type="entry name" value="post-HMGL domain-like"/>
    <property type="match status" value="1"/>
</dbReference>
<evidence type="ECO:0008006" key="11">
    <source>
        <dbReference type="Google" id="ProtNLM"/>
    </source>
</evidence>
<dbReference type="InterPro" id="IPR001249">
    <property type="entry name" value="AcCoA_biotinCC"/>
</dbReference>
<dbReference type="Pfam" id="PF02436">
    <property type="entry name" value="PYC_OADA"/>
    <property type="match status" value="1"/>
</dbReference>
<feature type="region of interest" description="Disordered" evidence="7">
    <location>
        <begin position="510"/>
        <end position="546"/>
    </location>
</feature>
<dbReference type="InterPro" id="IPR055268">
    <property type="entry name" value="PCB-like"/>
</dbReference>
<name>A0A0F9KNH0_9ZZZZ</name>
<dbReference type="NCBIfam" id="NF006761">
    <property type="entry name" value="PRK09282.1"/>
    <property type="match status" value="1"/>
</dbReference>
<dbReference type="Gene3D" id="3.20.20.70">
    <property type="entry name" value="Aldolase class I"/>
    <property type="match status" value="1"/>
</dbReference>
<dbReference type="PROSITE" id="PS00188">
    <property type="entry name" value="BIOTIN"/>
    <property type="match status" value="1"/>
</dbReference>
<feature type="domain" description="Pyruvate carboxyltransferase" evidence="9">
    <location>
        <begin position="8"/>
        <end position="268"/>
    </location>
</feature>
<dbReference type="GO" id="GO:0006633">
    <property type="term" value="P:fatty acid biosynthetic process"/>
    <property type="evidence" value="ECO:0007669"/>
    <property type="project" value="UniProtKB-UniPathway"/>
</dbReference>
<feature type="domain" description="Lipoyl-binding" evidence="8">
    <location>
        <begin position="542"/>
        <end position="618"/>
    </location>
</feature>